<dbReference type="InterPro" id="IPR001851">
    <property type="entry name" value="ABC_transp_permease"/>
</dbReference>
<sequence>MKLGLLNACIATVVLFVMASFLMGMQLSLDGTKLVVHGAAEVRWMWIGIGCVVVFFFQLLRPLMQQGLKKVSGPSFVLPSFDGTTPRQKLLAAALIIAAVAWPFLVSRGAVDIATLTLIYVMLGLGLNVVVGLSGLLVLGYGGFYAIGAYTYALLNHYYGLGFWESLPLAGIVTAIFGFLLGFPVLRLRGDYLAIVTLGFGEIVRILLLNNTEITGGPNGISQIPKPTLFGLEFSRSARDGGWDTFHNFFGLQYDPSDRIVFLYLVALLLVILTLFVINRLLRMPLGRAWEALREDEIACRSLGLSPTKIKLTAFTISAAFAGFAGTLFAARQGFVSPESFTFVESAFVLAIVVLGGMGSQFAVILAAILLVVSRELMRDLNEYSMLLLGALMVLMMIWRPQGLLPMKRPQLKLKAADIHVVKGEQP</sequence>
<evidence type="ECO:0000313" key="8">
    <source>
        <dbReference type="EMBL" id="TVZ69221.1"/>
    </source>
</evidence>
<feature type="domain" description="High-affinity branched-chain amino acid transport system permease LivHM N-terminal" evidence="7">
    <location>
        <begin position="5"/>
        <end position="102"/>
    </location>
</feature>
<feature type="transmembrane region" description="Helical" evidence="6">
    <location>
        <begin position="312"/>
        <end position="335"/>
    </location>
</feature>
<feature type="transmembrane region" description="Helical" evidence="6">
    <location>
        <begin position="260"/>
        <end position="278"/>
    </location>
</feature>
<feature type="transmembrane region" description="Helical" evidence="6">
    <location>
        <begin position="5"/>
        <end position="23"/>
    </location>
</feature>
<dbReference type="InterPro" id="IPR043428">
    <property type="entry name" value="LivM-like"/>
</dbReference>
<feature type="transmembrane region" description="Helical" evidence="6">
    <location>
        <begin position="113"/>
        <end position="131"/>
    </location>
</feature>
<evidence type="ECO:0000256" key="6">
    <source>
        <dbReference type="SAM" id="Phobius"/>
    </source>
</evidence>
<feature type="transmembrane region" description="Helical" evidence="6">
    <location>
        <begin position="90"/>
        <end position="107"/>
    </location>
</feature>
<feature type="transmembrane region" description="Helical" evidence="6">
    <location>
        <begin position="136"/>
        <end position="155"/>
    </location>
</feature>
<dbReference type="EMBL" id="VISQ01000001">
    <property type="protein sequence ID" value="TVZ69221.1"/>
    <property type="molecule type" value="Genomic_DNA"/>
</dbReference>
<protein>
    <submittedName>
        <fullName evidence="8">L-leucine ABC transporter membrane protein /L-isoleucine ABC transporter membrane protein /L-valine ABC transporter membrane protein</fullName>
    </submittedName>
</protein>
<reference evidence="8" key="2">
    <citation type="submission" date="2019-08" db="EMBL/GenBank/DDBJ databases">
        <title>Investigation of anaerobic lignin degradation for improved lignocellulosic biofuels.</title>
        <authorList>
            <person name="Deangelis K.PhD."/>
        </authorList>
    </citation>
    <scope>NUCLEOTIDE SEQUENCE [LARGE SCALE GENOMIC DNA]</scope>
    <source>
        <strain evidence="8">128R</strain>
    </source>
</reference>
<evidence type="ECO:0000256" key="4">
    <source>
        <dbReference type="ARBA" id="ARBA00022989"/>
    </source>
</evidence>
<dbReference type="Pfam" id="PF02653">
    <property type="entry name" value="BPD_transp_2"/>
    <property type="match status" value="1"/>
</dbReference>
<dbReference type="NCBIfam" id="NF008450">
    <property type="entry name" value="PRK11301.1"/>
    <property type="match status" value="1"/>
</dbReference>
<dbReference type="InterPro" id="IPR021807">
    <property type="entry name" value="LivHM_N"/>
</dbReference>
<keyword evidence="3 6" id="KW-0812">Transmembrane</keyword>
<dbReference type="GO" id="GO:0005886">
    <property type="term" value="C:plasma membrane"/>
    <property type="evidence" value="ECO:0007669"/>
    <property type="project" value="UniProtKB-SubCell"/>
</dbReference>
<proteinExistence type="predicted"/>
<gene>
    <name evidence="8" type="ORF">FHU10_1716</name>
</gene>
<evidence type="ECO:0000259" key="7">
    <source>
        <dbReference type="Pfam" id="PF11862"/>
    </source>
</evidence>
<dbReference type="CDD" id="cd06581">
    <property type="entry name" value="TM_PBP1_LivM_like"/>
    <property type="match status" value="1"/>
</dbReference>
<name>A0A559T3P1_SERFO</name>
<feature type="transmembrane region" description="Helical" evidence="6">
    <location>
        <begin position="167"/>
        <end position="185"/>
    </location>
</feature>
<accession>A0A559T3P1</accession>
<dbReference type="Pfam" id="PF11862">
    <property type="entry name" value="DUF3382"/>
    <property type="match status" value="1"/>
</dbReference>
<evidence type="ECO:0000256" key="2">
    <source>
        <dbReference type="ARBA" id="ARBA00022475"/>
    </source>
</evidence>
<organism evidence="8">
    <name type="scientific">Serratia fonticola</name>
    <dbReference type="NCBI Taxonomy" id="47917"/>
    <lineage>
        <taxon>Bacteria</taxon>
        <taxon>Pseudomonadati</taxon>
        <taxon>Pseudomonadota</taxon>
        <taxon>Gammaproteobacteria</taxon>
        <taxon>Enterobacterales</taxon>
        <taxon>Yersiniaceae</taxon>
        <taxon>Serratia</taxon>
    </lineage>
</organism>
<feature type="transmembrane region" description="Helical" evidence="6">
    <location>
        <begin position="43"/>
        <end position="60"/>
    </location>
</feature>
<dbReference type="GO" id="GO:0015658">
    <property type="term" value="F:branched-chain amino acid transmembrane transporter activity"/>
    <property type="evidence" value="ECO:0007669"/>
    <property type="project" value="InterPro"/>
</dbReference>
<comment type="caution">
    <text evidence="8">The sequence shown here is derived from an EMBL/GenBank/DDBJ whole genome shotgun (WGS) entry which is preliminary data.</text>
</comment>
<feature type="transmembrane region" description="Helical" evidence="6">
    <location>
        <begin position="192"/>
        <end position="209"/>
    </location>
</feature>
<dbReference type="OrthoDB" id="9814461at2"/>
<keyword evidence="5 6" id="KW-0472">Membrane</keyword>
<feature type="transmembrane region" description="Helical" evidence="6">
    <location>
        <begin position="347"/>
        <end position="372"/>
    </location>
</feature>
<keyword evidence="2" id="KW-1003">Cell membrane</keyword>
<evidence type="ECO:0000256" key="1">
    <source>
        <dbReference type="ARBA" id="ARBA00004429"/>
    </source>
</evidence>
<evidence type="ECO:0000256" key="5">
    <source>
        <dbReference type="ARBA" id="ARBA00023136"/>
    </source>
</evidence>
<dbReference type="AlphaFoldDB" id="A0A559T3P1"/>
<evidence type="ECO:0000256" key="3">
    <source>
        <dbReference type="ARBA" id="ARBA00022692"/>
    </source>
</evidence>
<dbReference type="PANTHER" id="PTHR30482">
    <property type="entry name" value="HIGH-AFFINITY BRANCHED-CHAIN AMINO ACID TRANSPORT SYSTEM PERMEASE"/>
    <property type="match status" value="1"/>
</dbReference>
<feature type="transmembrane region" description="Helical" evidence="6">
    <location>
        <begin position="384"/>
        <end position="402"/>
    </location>
</feature>
<reference evidence="8" key="1">
    <citation type="submission" date="2019-06" db="EMBL/GenBank/DDBJ databases">
        <authorList>
            <person name="Deangelis K."/>
            <person name="Huntemann M."/>
            <person name="Clum A."/>
            <person name="Pillay M."/>
            <person name="Palaniappan K."/>
            <person name="Varghese N."/>
            <person name="Mikhailova N."/>
            <person name="Stamatis D."/>
            <person name="Reddy T."/>
            <person name="Daum C."/>
            <person name="Shapiro N."/>
            <person name="Ivanova N."/>
            <person name="Kyrpides N."/>
            <person name="Woyke T."/>
        </authorList>
    </citation>
    <scope>NUCLEOTIDE SEQUENCE [LARGE SCALE GENOMIC DNA]</scope>
    <source>
        <strain evidence="8">128R</strain>
    </source>
</reference>
<keyword evidence="4 6" id="KW-1133">Transmembrane helix</keyword>
<comment type="subcellular location">
    <subcellularLocation>
        <location evidence="1">Cell inner membrane</location>
        <topology evidence="1">Multi-pass membrane protein</topology>
    </subcellularLocation>
</comment>
<dbReference type="PANTHER" id="PTHR30482:SF20">
    <property type="entry name" value="HIGH-AFFINITY BRANCHED-CHAIN AMINO ACID TRANSPORT SYSTEM PERMEASE PROTEIN LIVM"/>
    <property type="match status" value="1"/>
</dbReference>